<dbReference type="Gene3D" id="3.10.450.50">
    <property type="match status" value="1"/>
</dbReference>
<dbReference type="InterPro" id="IPR032710">
    <property type="entry name" value="NTF2-like_dom_sf"/>
</dbReference>
<dbReference type="RefSeq" id="WP_201871811.1">
    <property type="nucleotide sequence ID" value="NZ_JAERRF010000003.1"/>
</dbReference>
<evidence type="ECO:0000313" key="3">
    <source>
        <dbReference type="Proteomes" id="UP000634229"/>
    </source>
</evidence>
<keyword evidence="3" id="KW-1185">Reference proteome</keyword>
<dbReference type="EMBL" id="JAERRF010000003">
    <property type="protein sequence ID" value="MBL1096021.1"/>
    <property type="molecule type" value="Genomic_DNA"/>
</dbReference>
<comment type="caution">
    <text evidence="2">The sequence shown here is derived from an EMBL/GenBank/DDBJ whole genome shotgun (WGS) entry which is preliminary data.</text>
</comment>
<reference evidence="2 3" key="1">
    <citation type="submission" date="2021-01" db="EMBL/GenBank/DDBJ databases">
        <title>WGS of actinomycetes isolated from Thailand.</title>
        <authorList>
            <person name="Thawai C."/>
        </authorList>
    </citation>
    <scope>NUCLEOTIDE SEQUENCE [LARGE SCALE GENOMIC DNA]</scope>
    <source>
        <strain evidence="2 3">CA1R205</strain>
    </source>
</reference>
<evidence type="ECO:0000313" key="2">
    <source>
        <dbReference type="EMBL" id="MBL1096021.1"/>
    </source>
</evidence>
<gene>
    <name evidence="2" type="ORF">JK363_04925</name>
</gene>
<evidence type="ECO:0000259" key="1">
    <source>
        <dbReference type="Pfam" id="PF12680"/>
    </source>
</evidence>
<feature type="domain" description="SnoaL-like" evidence="1">
    <location>
        <begin position="10"/>
        <end position="117"/>
    </location>
</feature>
<accession>A0ABS1N7G8</accession>
<dbReference type="Pfam" id="PF12680">
    <property type="entry name" value="SnoaL_2"/>
    <property type="match status" value="1"/>
</dbReference>
<dbReference type="Proteomes" id="UP000634229">
    <property type="component" value="Unassembled WGS sequence"/>
</dbReference>
<name>A0ABS1N7G8_9ACTN</name>
<sequence length="134" mass="14709">MGEHPDCALVRKAFDTFTRGDLNTLATMMTTDVVHHVPGSNPLSGTHKGVEDVLRLYRDWGRPDGSTKGIEPELLTADGQGHVIFGYRYTARKADGSRSFAMKGAQYITVIGGKISDIEECVEDLDAFDAYWLG</sequence>
<protein>
    <submittedName>
        <fullName evidence="2">Nuclear transport factor 2 family protein</fullName>
    </submittedName>
</protein>
<proteinExistence type="predicted"/>
<organism evidence="2 3">
    <name type="scientific">Streptomyces coffeae</name>
    <dbReference type="NCBI Taxonomy" id="621382"/>
    <lineage>
        <taxon>Bacteria</taxon>
        <taxon>Bacillati</taxon>
        <taxon>Actinomycetota</taxon>
        <taxon>Actinomycetes</taxon>
        <taxon>Kitasatosporales</taxon>
        <taxon>Streptomycetaceae</taxon>
        <taxon>Streptomyces</taxon>
    </lineage>
</organism>
<dbReference type="SUPFAM" id="SSF54427">
    <property type="entry name" value="NTF2-like"/>
    <property type="match status" value="1"/>
</dbReference>
<dbReference type="InterPro" id="IPR037401">
    <property type="entry name" value="SnoaL-like"/>
</dbReference>